<evidence type="ECO:0000259" key="1">
    <source>
        <dbReference type="Pfam" id="PF07238"/>
    </source>
</evidence>
<evidence type="ECO:0000313" key="2">
    <source>
        <dbReference type="EMBL" id="SDF23497.1"/>
    </source>
</evidence>
<dbReference type="Proteomes" id="UP000198615">
    <property type="component" value="Unassembled WGS sequence"/>
</dbReference>
<comment type="caution">
    <text evidence="2">The sequence shown here is derived from an EMBL/GenBank/DDBJ whole genome shotgun (WGS) entry which is preliminary data.</text>
</comment>
<protein>
    <submittedName>
        <fullName evidence="2">PilZ domain-containing protein</fullName>
    </submittedName>
</protein>
<evidence type="ECO:0000313" key="3">
    <source>
        <dbReference type="Proteomes" id="UP000198615"/>
    </source>
</evidence>
<dbReference type="GO" id="GO:0035438">
    <property type="term" value="F:cyclic-di-GMP binding"/>
    <property type="evidence" value="ECO:0007669"/>
    <property type="project" value="InterPro"/>
</dbReference>
<gene>
    <name evidence="2" type="ORF">SAMN05660686_00674</name>
</gene>
<sequence length="121" mass="12615">MSIVTWIRGKLSKSTPGEGDRRRNERYPVSSGLEIIVDGVASDCRVDNVSAGGVRVLPAVAAPLGAVVTVRDPATGMSLDGEVLGHEGGGTRLRFASEDAGIIVSTWMRMAAEDGPRPTPG</sequence>
<dbReference type="RefSeq" id="WP_169400843.1">
    <property type="nucleotide sequence ID" value="NZ_FNBW01000002.1"/>
</dbReference>
<name>A0A8G2BGT6_9PROT</name>
<reference evidence="2 3" key="1">
    <citation type="submission" date="2016-10" db="EMBL/GenBank/DDBJ databases">
        <authorList>
            <person name="Varghese N."/>
            <person name="Submissions S."/>
        </authorList>
    </citation>
    <scope>NUCLEOTIDE SEQUENCE [LARGE SCALE GENOMIC DNA]</scope>
    <source>
        <strain evidence="2 3">DSM 18839</strain>
    </source>
</reference>
<dbReference type="Pfam" id="PF07238">
    <property type="entry name" value="PilZ"/>
    <property type="match status" value="1"/>
</dbReference>
<proteinExistence type="predicted"/>
<accession>A0A8G2BGT6</accession>
<organism evidence="2 3">
    <name type="scientific">Thalassobaculum litoreum DSM 18839</name>
    <dbReference type="NCBI Taxonomy" id="1123362"/>
    <lineage>
        <taxon>Bacteria</taxon>
        <taxon>Pseudomonadati</taxon>
        <taxon>Pseudomonadota</taxon>
        <taxon>Alphaproteobacteria</taxon>
        <taxon>Rhodospirillales</taxon>
        <taxon>Thalassobaculaceae</taxon>
        <taxon>Thalassobaculum</taxon>
    </lineage>
</organism>
<dbReference type="EMBL" id="FNBW01000002">
    <property type="protein sequence ID" value="SDF23497.1"/>
    <property type="molecule type" value="Genomic_DNA"/>
</dbReference>
<dbReference type="AlphaFoldDB" id="A0A8G2BGT6"/>
<feature type="domain" description="PilZ" evidence="1">
    <location>
        <begin position="20"/>
        <end position="95"/>
    </location>
</feature>
<keyword evidence="3" id="KW-1185">Reference proteome</keyword>
<dbReference type="SUPFAM" id="SSF141371">
    <property type="entry name" value="PilZ domain-like"/>
    <property type="match status" value="1"/>
</dbReference>
<dbReference type="InterPro" id="IPR009875">
    <property type="entry name" value="PilZ_domain"/>
</dbReference>